<proteinExistence type="predicted"/>
<sequence>MSNNSSMFVPVGQNIFDLNSITNIEYVIKNIQVYVKNNPNGIVITNEEYQQLINYIFSHQHKLRNEEIPKYVLVGKNMFNTDTITHVMYNNGQVLVFINNNPNGMPISKDEYQLLIKYLLAG</sequence>
<dbReference type="EMBL" id="KY684113">
    <property type="protein sequence ID" value="ARF12538.1"/>
    <property type="molecule type" value="Genomic_DNA"/>
</dbReference>
<accession>A0A1V0SLP0</accession>
<protein>
    <submittedName>
        <fullName evidence="1">Uncharacterized protein</fullName>
    </submittedName>
</protein>
<gene>
    <name evidence="1" type="ORF">Klosneuvirus_6_100</name>
</gene>
<name>A0A1V0SLP0_9VIRU</name>
<reference evidence="1" key="1">
    <citation type="journal article" date="2017" name="Science">
        <title>Giant viruses with an expanded complement of translation system components.</title>
        <authorList>
            <person name="Schulz F."/>
            <person name="Yutin N."/>
            <person name="Ivanova N.N."/>
            <person name="Ortega D.R."/>
            <person name="Lee T.K."/>
            <person name="Vierheilig J."/>
            <person name="Daims H."/>
            <person name="Horn M."/>
            <person name="Wagner M."/>
            <person name="Jensen G.J."/>
            <person name="Kyrpides N.C."/>
            <person name="Koonin E.V."/>
            <person name="Woyke T."/>
        </authorList>
    </citation>
    <scope>NUCLEOTIDE SEQUENCE</scope>
    <source>
        <strain evidence="1">KNV1</strain>
    </source>
</reference>
<organism evidence="1">
    <name type="scientific">Klosneuvirus KNV1</name>
    <dbReference type="NCBI Taxonomy" id="1977640"/>
    <lineage>
        <taxon>Viruses</taxon>
        <taxon>Varidnaviria</taxon>
        <taxon>Bamfordvirae</taxon>
        <taxon>Nucleocytoviricota</taxon>
        <taxon>Megaviricetes</taxon>
        <taxon>Imitervirales</taxon>
        <taxon>Mimiviridae</taxon>
        <taxon>Klosneuvirinae</taxon>
        <taxon>Klosneuvirus</taxon>
    </lineage>
</organism>
<evidence type="ECO:0000313" key="1">
    <source>
        <dbReference type="EMBL" id="ARF12538.1"/>
    </source>
</evidence>